<sequence>MTASGLHHLPTDDPAPVRMVLETLARLGVTPTEGQKRTLAVAHSYGWLLGEDGIAKILADGSPAARAARSRRRLREAGLAEAERRHHASLPRSQDTRLWSPTEDGFTCHLCDLDFGRYVDPAQAASAAVDHTKTCEGGASDV</sequence>
<organism evidence="2 3">
    <name type="scientific">Nocardiopsis changdeensis</name>
    <dbReference type="NCBI Taxonomy" id="2831969"/>
    <lineage>
        <taxon>Bacteria</taxon>
        <taxon>Bacillati</taxon>
        <taxon>Actinomycetota</taxon>
        <taxon>Actinomycetes</taxon>
        <taxon>Streptosporangiales</taxon>
        <taxon>Nocardiopsidaceae</taxon>
        <taxon>Nocardiopsis</taxon>
    </lineage>
</organism>
<feature type="region of interest" description="Disordered" evidence="1">
    <location>
        <begin position="77"/>
        <end position="98"/>
    </location>
</feature>
<dbReference type="Proteomes" id="UP000676079">
    <property type="component" value="Chromosome"/>
</dbReference>
<protein>
    <recommendedName>
        <fullName evidence="4">HNH endonuclease</fullName>
    </recommendedName>
</protein>
<accession>A0ABX8BIX9</accession>
<evidence type="ECO:0000256" key="1">
    <source>
        <dbReference type="SAM" id="MobiDB-lite"/>
    </source>
</evidence>
<dbReference type="EMBL" id="CP074133">
    <property type="protein sequence ID" value="QUX20363.1"/>
    <property type="molecule type" value="Genomic_DNA"/>
</dbReference>
<evidence type="ECO:0008006" key="4">
    <source>
        <dbReference type="Google" id="ProtNLM"/>
    </source>
</evidence>
<keyword evidence="3" id="KW-1185">Reference proteome</keyword>
<name>A0ABX8BIX9_9ACTN</name>
<dbReference type="RefSeq" id="WP_220561558.1">
    <property type="nucleotide sequence ID" value="NZ_CP074133.1"/>
</dbReference>
<evidence type="ECO:0000313" key="2">
    <source>
        <dbReference type="EMBL" id="QUX20363.1"/>
    </source>
</evidence>
<proteinExistence type="predicted"/>
<reference evidence="2 3" key="1">
    <citation type="submission" date="2021-05" db="EMBL/GenBank/DDBJ databases">
        <title>Direct Submission.</title>
        <authorList>
            <person name="Li K."/>
            <person name="Gao J."/>
        </authorList>
    </citation>
    <scope>NUCLEOTIDE SEQUENCE [LARGE SCALE GENOMIC DNA]</scope>
    <source>
        <strain evidence="2 3">Mg02</strain>
    </source>
</reference>
<gene>
    <name evidence="2" type="ORF">KGD84_17705</name>
</gene>
<evidence type="ECO:0000313" key="3">
    <source>
        <dbReference type="Proteomes" id="UP000676079"/>
    </source>
</evidence>